<dbReference type="EMBL" id="OBDY01000019">
    <property type="protein sequence ID" value="SNY58120.1"/>
    <property type="molecule type" value="Genomic_DNA"/>
</dbReference>
<dbReference type="SUPFAM" id="SSF52540">
    <property type="entry name" value="P-loop containing nucleoside triphosphate hydrolases"/>
    <property type="match status" value="1"/>
</dbReference>
<feature type="domain" description="AAA+ ATPase" evidence="1">
    <location>
        <begin position="352"/>
        <end position="582"/>
    </location>
</feature>
<sequence length="1149" mass="127464">MLRGMARRSSLSYREAMRQLAPGNARLSQIDKVLSAGLLTGGALSQGATLALLGPKNALLQAVRDFTGNPAGRIRTSGGKSYYELLEASHTVLALSAFFDAFRDEVGPGFDRLELTDAEKGAVAARDGRGRSLSDEIDDGGFPLPSSVQGLGESRTDVENAYVALYDATIVFCEGLAAWPEVRRGLDHSSLRTRVVERSMRYYDDRFDRLAADLPEFGFRTLRQALEHGVIDNREMTAKVVNRLDALEDLFENLAALHGPVPSAVTDPLRDSLDRLAASMTVVFKQPLLRIKGIDFHLGIPTVEKGFISPDFRIAEYDRYAKPEQEDWWKEQRWSADLVGFLSDYLTDPESLHRPLLILGQPGAGKTLLTRVIAARLPAARFTAIVVPLRLMTGDKNPAEQIESAIEQIMDDRIRWKDLREASKRTTVVVVFDGFDELVQATGTAHSQYIERVAEFQERQWELGFSMIPIITSRMLVMDRASLPYGTVLVRLEDLADQQIGDWVRAVNKENEKQAGFRPLVARDLLSYGELVRQPLLLTLLAIYYNEHSVDQRPDYDISQSDLFTGLLTAFIRRQVAEKSPRAPSTEERAAQEEQLRHDLAITAFAMFNRNREVVNRAHLRADLACFGASADAAAPPGDQLGPEQLVTTAFFVVYGPDDLQGEDTRRTYEFLHATFGDFLIADHVLNSLRDLAELRRFLRAGSGAQLGTGRFRALLSHQPLVKRDAVMMFAKELSAKLSPQMRAAVVETVVALLAEARQRHDIAGIDRYEPSRYDPVRLLAAYTANLVSLAALVAGERGVLHTDLMDESTWTSTVRLWRAGLDEKGQLAMISWLGRDSEGRITAVRREQLGNGLNVAAEEARLVGDITAYGQLQAGARTWRGHQPESFESGRFHADMVELATRRWPVPSLNTLTLYDERGYRRLLERARERPEAVSSTTAALLLECLAEDGRQLPADLVCALTRVALSRLPMSVTAPAELIVSCPYLMDEFPDLLRSVGAPEGHAVLHALILRTGLSRLPERYAQQVSAVVADVESRLAELPVEEAMVSAEMVEQFADAGVGNRTALWLLIALSGFPDQAWQKIPPAAMTRLLSQRRPDEFLDEARLSRILTDYLRAHGRAPGDDTLAGALAELTAFEEARVVPPADTT</sequence>
<evidence type="ECO:0000313" key="2">
    <source>
        <dbReference type="EMBL" id="SNY58120.1"/>
    </source>
</evidence>
<proteinExistence type="predicted"/>
<keyword evidence="3" id="KW-1185">Reference proteome</keyword>
<gene>
    <name evidence="2" type="ORF">SAMN05421748_11910</name>
</gene>
<accession>A0A285JCW0</accession>
<organism evidence="2 3">
    <name type="scientific">Paractinoplanes atraurantiacus</name>
    <dbReference type="NCBI Taxonomy" id="1036182"/>
    <lineage>
        <taxon>Bacteria</taxon>
        <taxon>Bacillati</taxon>
        <taxon>Actinomycetota</taxon>
        <taxon>Actinomycetes</taxon>
        <taxon>Micromonosporales</taxon>
        <taxon>Micromonosporaceae</taxon>
        <taxon>Paractinoplanes</taxon>
    </lineage>
</organism>
<dbReference type="Pfam" id="PF22738">
    <property type="entry name" value="NNH7"/>
    <property type="match status" value="1"/>
</dbReference>
<reference evidence="3" key="1">
    <citation type="submission" date="2017-09" db="EMBL/GenBank/DDBJ databases">
        <authorList>
            <person name="Varghese N."/>
            <person name="Submissions S."/>
        </authorList>
    </citation>
    <scope>NUCLEOTIDE SEQUENCE [LARGE SCALE GENOMIC DNA]</scope>
    <source>
        <strain evidence="3">CGMCC 4.6857</strain>
    </source>
</reference>
<dbReference type="Proteomes" id="UP000219612">
    <property type="component" value="Unassembled WGS sequence"/>
</dbReference>
<evidence type="ECO:0000313" key="3">
    <source>
        <dbReference type="Proteomes" id="UP000219612"/>
    </source>
</evidence>
<dbReference type="InterPro" id="IPR054567">
    <property type="entry name" value="NNH7"/>
</dbReference>
<protein>
    <submittedName>
        <fullName evidence="2">ATPase family associated with various cellular activities (AAA)</fullName>
    </submittedName>
</protein>
<dbReference type="InterPro" id="IPR027417">
    <property type="entry name" value="P-loop_NTPase"/>
</dbReference>
<dbReference type="InterPro" id="IPR003593">
    <property type="entry name" value="AAA+_ATPase"/>
</dbReference>
<evidence type="ECO:0000259" key="1">
    <source>
        <dbReference type="SMART" id="SM00382"/>
    </source>
</evidence>
<dbReference type="SMART" id="SM00382">
    <property type="entry name" value="AAA"/>
    <property type="match status" value="1"/>
</dbReference>
<name>A0A285JCW0_9ACTN</name>
<dbReference type="Gene3D" id="3.40.50.300">
    <property type="entry name" value="P-loop containing nucleotide triphosphate hydrolases"/>
    <property type="match status" value="1"/>
</dbReference>
<dbReference type="AlphaFoldDB" id="A0A285JCW0"/>